<dbReference type="Proteomes" id="UP000198844">
    <property type="component" value="Unassembled WGS sequence"/>
</dbReference>
<gene>
    <name evidence="3" type="ORF">SAMN05192563_1024110</name>
</gene>
<evidence type="ECO:0000313" key="4">
    <source>
        <dbReference type="Proteomes" id="UP000198844"/>
    </source>
</evidence>
<feature type="compositionally biased region" description="Low complexity" evidence="1">
    <location>
        <begin position="1061"/>
        <end position="1084"/>
    </location>
</feature>
<sequence length="1084" mass="123074">MLIRVRGYHDGIKAYLEKGQKQGREMERDEMDERVILAGDLDLTNDIIQSIDTDAERYLHVTLSFKEDEVDRELLGEIVREFEAFAFAAYRRDEYNFYAEAHVPRIKSYADRKTGEAVERKVHVHVVIPEMNLVTGRRLDPFGKVDHNERYLEAFQEHINAKYGLASPKDNRRVQFTDASEMISRYKGDVFEGANRELKASILEAVMTRDVTRYDDFRALITEYGATRTRNTGRESEYENVKPAGAAKGVNLKEFVFSREFIELDATAKREALESNVHAQYVAPGVSRDTPRIYLDSLETWHDTRAREIKYLNSGSSFYRTYQAASPAEQRRILDHREQRFYDATGGLNERTRERTEQRHDRSGYWRDWQRTGAAGAGGRARERGAGREPERAGQSQQWWNELERAHREITERWRTGADHDLDARFDRSGAPSQSAHRVHGMPGRGVDGDAARRQVLLPPDALLELGNEQAERIDALRWSGDRERAGREQLETSLPRRRSREGADGDVDVGRSDGEIGDHWQWPGGPDVVDRSAGEPEWKAIVDRMFVAWDQADEAGRTRLTRTAAGKFMRAGGPVGSREPFGLSGRRLPAGFGPGEEIRSLADVQSFDAIESLPFEAQAEIRPTDTPLPTDAAAVDFNAGARASTGRAADTVRDQFARDLSEARTALRARERDEFTEIRATLDAGRLLAVLAHTHGLFVEKYSIGKGADGGDRVQAGSRNLNVSDFLTKEMNLSWEEAAQLLRETYRAQTGRDPEHAPRHTPERDLWGEFQQWRSAFRNELHRAWNAQADHESERRKAVKSEFYSARSALIERPRMDLSGVQRREQLSAARVARLEAEAALRVQIAKERDALKGAASRPLTEQYRDFLQERAQKGDERSLRELRRMQQIRLRTKRADDERAVIFSTPSRAVERPAAHDRNEIIYAGPSITYEVRASGEVDYRKDGVVFLVDEGRTLRLWDSEREAVEIALRFAQQKFGSTLSLSGPDDFQAAAARVAADTRMRIVFEQPELESIRQVRVAELDAKALERRAAQRERETWEREELRDAVRHPLPPTPEGPSNPDQDAASPADPDAPGNGPDTGR</sequence>
<evidence type="ECO:0000313" key="3">
    <source>
        <dbReference type="EMBL" id="SFU24040.1"/>
    </source>
</evidence>
<feature type="compositionally biased region" description="Basic and acidic residues" evidence="1">
    <location>
        <begin position="501"/>
        <end position="519"/>
    </location>
</feature>
<accession>A0A1I7EJC4</accession>
<feature type="compositionally biased region" description="Basic and acidic residues" evidence="1">
    <location>
        <begin position="1033"/>
        <end position="1050"/>
    </location>
</feature>
<dbReference type="OrthoDB" id="279005at2"/>
<evidence type="ECO:0000259" key="2">
    <source>
        <dbReference type="Pfam" id="PF18821"/>
    </source>
</evidence>
<dbReference type="EMBL" id="FPBH01000024">
    <property type="protein sequence ID" value="SFU24040.1"/>
    <property type="molecule type" value="Genomic_DNA"/>
</dbReference>
<name>A0A1I7EJC4_9BURK</name>
<feature type="region of interest" description="Disordered" evidence="1">
    <location>
        <begin position="483"/>
        <end position="528"/>
    </location>
</feature>
<dbReference type="InterPro" id="IPR040677">
    <property type="entry name" value="LPD7"/>
</dbReference>
<feature type="domain" description="Large polyvalent protein-associated" evidence="2">
    <location>
        <begin position="930"/>
        <end position="1017"/>
    </location>
</feature>
<feature type="region of interest" description="Disordered" evidence="1">
    <location>
        <begin position="1033"/>
        <end position="1084"/>
    </location>
</feature>
<organism evidence="3 4">
    <name type="scientific">Paraburkholderia aspalathi</name>
    <dbReference type="NCBI Taxonomy" id="1324617"/>
    <lineage>
        <taxon>Bacteria</taxon>
        <taxon>Pseudomonadati</taxon>
        <taxon>Pseudomonadota</taxon>
        <taxon>Betaproteobacteria</taxon>
        <taxon>Burkholderiales</taxon>
        <taxon>Burkholderiaceae</taxon>
        <taxon>Paraburkholderia</taxon>
    </lineage>
</organism>
<dbReference type="AlphaFoldDB" id="A0A1I7EJC4"/>
<protein>
    <submittedName>
        <fullName evidence="3">Relaxase/Mobilisation nuclease domain-containing protein</fullName>
    </submittedName>
</protein>
<evidence type="ECO:0000256" key="1">
    <source>
        <dbReference type="SAM" id="MobiDB-lite"/>
    </source>
</evidence>
<reference evidence="3 4" key="1">
    <citation type="submission" date="2016-10" db="EMBL/GenBank/DDBJ databases">
        <authorList>
            <person name="de Groot N.N."/>
        </authorList>
    </citation>
    <scope>NUCLEOTIDE SEQUENCE [LARGE SCALE GENOMIC DNA]</scope>
    <source>
        <strain evidence="3 4">LMG 27731</strain>
    </source>
</reference>
<feature type="region of interest" description="Disordered" evidence="1">
    <location>
        <begin position="370"/>
        <end position="398"/>
    </location>
</feature>
<feature type="compositionally biased region" description="Basic and acidic residues" evidence="1">
    <location>
        <begin position="380"/>
        <end position="392"/>
    </location>
</feature>
<proteinExistence type="predicted"/>
<dbReference type="Pfam" id="PF18821">
    <property type="entry name" value="LPD7"/>
    <property type="match status" value="1"/>
</dbReference>
<dbReference type="RefSeq" id="WP_093642372.1">
    <property type="nucleotide sequence ID" value="NZ_FPBH01000024.1"/>
</dbReference>